<dbReference type="Proteomes" id="UP001165667">
    <property type="component" value="Unassembled WGS sequence"/>
</dbReference>
<evidence type="ECO:0000313" key="3">
    <source>
        <dbReference type="Proteomes" id="UP001165667"/>
    </source>
</evidence>
<accession>A0AA42CIE8</accession>
<name>A0AA42CIE8_9HYPH</name>
<sequence>MATDLIRYDLLVQDALRGVVRNVLAEAARNGLQGDHHFFITFKTNTPGLRLSNRMRERYPDEMTVILQHQFWDLAVTDHGFEVGLSFNNNPERLLVPFAAITSFVDPSVQFGLKFDVATTEETASEDAPPPAPAPVAAPKALPGRRNLAAVDTGKKTGKSTGSDGVVTLKPHDIKPATPPVAAAPAKKSSPAKADDSAAKKPSDGEEAKILSIDAFRKKP</sequence>
<keyword evidence="2" id="KW-0378">Hydrolase</keyword>
<protein>
    <submittedName>
        <fullName evidence="2">ClpXP protease specificity-enhancing factor SspB</fullName>
    </submittedName>
</protein>
<keyword evidence="2" id="KW-0645">Protease</keyword>
<dbReference type="GO" id="GO:0006508">
    <property type="term" value="P:proteolysis"/>
    <property type="evidence" value="ECO:0007669"/>
    <property type="project" value="UniProtKB-KW"/>
</dbReference>
<evidence type="ECO:0000313" key="2">
    <source>
        <dbReference type="EMBL" id="MCW6508508.1"/>
    </source>
</evidence>
<keyword evidence="3" id="KW-1185">Reference proteome</keyword>
<dbReference type="AlphaFoldDB" id="A0AA42CIE8"/>
<gene>
    <name evidence="2" type="ORF">M8523_10815</name>
</gene>
<dbReference type="GO" id="GO:0008233">
    <property type="term" value="F:peptidase activity"/>
    <property type="evidence" value="ECO:0007669"/>
    <property type="project" value="UniProtKB-KW"/>
</dbReference>
<feature type="region of interest" description="Disordered" evidence="1">
    <location>
        <begin position="122"/>
        <end position="220"/>
    </location>
</feature>
<reference evidence="2" key="1">
    <citation type="submission" date="2022-05" db="EMBL/GenBank/DDBJ databases">
        <authorList>
            <person name="Pankratov T."/>
        </authorList>
    </citation>
    <scope>NUCLEOTIDE SEQUENCE</scope>
    <source>
        <strain evidence="2">BP6-180914</strain>
    </source>
</reference>
<dbReference type="RefSeq" id="WP_282584879.1">
    <property type="nucleotide sequence ID" value="NZ_JAMOIM010000006.1"/>
</dbReference>
<dbReference type="SUPFAM" id="SSF101738">
    <property type="entry name" value="SspB-like"/>
    <property type="match status" value="1"/>
</dbReference>
<feature type="compositionally biased region" description="Low complexity" evidence="1">
    <location>
        <begin position="180"/>
        <end position="192"/>
    </location>
</feature>
<comment type="caution">
    <text evidence="2">The sequence shown here is derived from an EMBL/GenBank/DDBJ whole genome shotgun (WGS) entry which is preliminary data.</text>
</comment>
<dbReference type="InterPro" id="IPR036760">
    <property type="entry name" value="SspB-like_sf"/>
</dbReference>
<evidence type="ECO:0000256" key="1">
    <source>
        <dbReference type="SAM" id="MobiDB-lite"/>
    </source>
</evidence>
<organism evidence="2 3">
    <name type="scientific">Lichenifustis flavocetrariae</name>
    <dbReference type="NCBI Taxonomy" id="2949735"/>
    <lineage>
        <taxon>Bacteria</taxon>
        <taxon>Pseudomonadati</taxon>
        <taxon>Pseudomonadota</taxon>
        <taxon>Alphaproteobacteria</taxon>
        <taxon>Hyphomicrobiales</taxon>
        <taxon>Lichenihabitantaceae</taxon>
        <taxon>Lichenifustis</taxon>
    </lineage>
</organism>
<dbReference type="InterPro" id="IPR007481">
    <property type="entry name" value="SspB"/>
</dbReference>
<proteinExistence type="predicted"/>
<dbReference type="EMBL" id="JAMOIM010000006">
    <property type="protein sequence ID" value="MCW6508508.1"/>
    <property type="molecule type" value="Genomic_DNA"/>
</dbReference>
<dbReference type="Pfam" id="PF04386">
    <property type="entry name" value="SspB"/>
    <property type="match status" value="1"/>
</dbReference>
<dbReference type="Gene3D" id="2.30.30.220">
    <property type="entry name" value="SspB-like"/>
    <property type="match status" value="1"/>
</dbReference>
<feature type="compositionally biased region" description="Basic and acidic residues" evidence="1">
    <location>
        <begin position="193"/>
        <end position="220"/>
    </location>
</feature>